<dbReference type="InterPro" id="IPR017946">
    <property type="entry name" value="PLC-like_Pdiesterase_TIM-brl"/>
</dbReference>
<proteinExistence type="inferred from homology"/>
<dbReference type="PROSITE" id="PS51704">
    <property type="entry name" value="GP_PDE"/>
    <property type="match status" value="1"/>
</dbReference>
<dbReference type="GO" id="GO:0008889">
    <property type="term" value="F:glycerophosphodiester phosphodiesterase activity"/>
    <property type="evidence" value="ECO:0007669"/>
    <property type="project" value="UniProtKB-EC"/>
</dbReference>
<feature type="domain" description="GP-PDE" evidence="7">
    <location>
        <begin position="46"/>
        <end position="347"/>
    </location>
</feature>
<evidence type="ECO:0000256" key="4">
    <source>
        <dbReference type="ARBA" id="ARBA00022798"/>
    </source>
</evidence>
<protein>
    <recommendedName>
        <fullName evidence="2">glycerophosphodiester phosphodiesterase</fullName>
        <ecNumber evidence="2">3.1.4.46</ecNumber>
    </recommendedName>
</protein>
<dbReference type="EC" id="3.1.4.46" evidence="2"/>
<dbReference type="PANTHER" id="PTHR43620">
    <property type="entry name" value="GLYCEROPHOSPHORYL DIESTER PHOSPHODIESTERASE"/>
    <property type="match status" value="1"/>
</dbReference>
<organism evidence="8 9">
    <name type="scientific">Klenkia marina</name>
    <dbReference type="NCBI Taxonomy" id="1960309"/>
    <lineage>
        <taxon>Bacteria</taxon>
        <taxon>Bacillati</taxon>
        <taxon>Actinomycetota</taxon>
        <taxon>Actinomycetes</taxon>
        <taxon>Geodermatophilales</taxon>
        <taxon>Geodermatophilaceae</taxon>
        <taxon>Klenkia</taxon>
    </lineage>
</organism>
<evidence type="ECO:0000313" key="8">
    <source>
        <dbReference type="EMBL" id="SCX45549.1"/>
    </source>
</evidence>
<dbReference type="AlphaFoldDB" id="A0A1G4XWK9"/>
<comment type="catalytic activity">
    <reaction evidence="6">
        <text>a sn-glycero-3-phosphodiester + H2O = an alcohol + sn-glycerol 3-phosphate + H(+)</text>
        <dbReference type="Rhea" id="RHEA:12969"/>
        <dbReference type="ChEBI" id="CHEBI:15377"/>
        <dbReference type="ChEBI" id="CHEBI:15378"/>
        <dbReference type="ChEBI" id="CHEBI:30879"/>
        <dbReference type="ChEBI" id="CHEBI:57597"/>
        <dbReference type="ChEBI" id="CHEBI:83408"/>
        <dbReference type="EC" id="3.1.4.46"/>
    </reaction>
</comment>
<dbReference type="PANTHER" id="PTHR43620:SF7">
    <property type="entry name" value="GLYCEROPHOSPHODIESTER PHOSPHODIESTERASE GDPD5-RELATED"/>
    <property type="match status" value="1"/>
</dbReference>
<evidence type="ECO:0000256" key="6">
    <source>
        <dbReference type="ARBA" id="ARBA00047512"/>
    </source>
</evidence>
<dbReference type="GO" id="GO:0042597">
    <property type="term" value="C:periplasmic space"/>
    <property type="evidence" value="ECO:0007669"/>
    <property type="project" value="TreeGrafter"/>
</dbReference>
<dbReference type="Gene3D" id="3.20.20.190">
    <property type="entry name" value="Phosphatidylinositol (PI) phosphodiesterase"/>
    <property type="match status" value="1"/>
</dbReference>
<name>A0A1G4XWK9_9ACTN</name>
<dbReference type="InterPro" id="IPR030395">
    <property type="entry name" value="GP_PDE_dom"/>
</dbReference>
<evidence type="ECO:0000256" key="2">
    <source>
        <dbReference type="ARBA" id="ARBA00012247"/>
    </source>
</evidence>
<evidence type="ECO:0000259" key="7">
    <source>
        <dbReference type="PROSITE" id="PS51704"/>
    </source>
</evidence>
<comment type="similarity">
    <text evidence="1">Belongs to the glycerophosphoryl diester phosphodiesterase family.</text>
</comment>
<evidence type="ECO:0000256" key="5">
    <source>
        <dbReference type="ARBA" id="ARBA00022801"/>
    </source>
</evidence>
<reference evidence="9" key="1">
    <citation type="submission" date="2016-10" db="EMBL/GenBank/DDBJ databases">
        <authorList>
            <person name="Varghese N."/>
            <person name="Submissions S."/>
        </authorList>
    </citation>
    <scope>NUCLEOTIDE SEQUENCE [LARGE SCALE GENOMIC DNA]</scope>
    <source>
        <strain evidence="9">DSM 45722</strain>
    </source>
</reference>
<dbReference type="Proteomes" id="UP000198981">
    <property type="component" value="Unassembled WGS sequence"/>
</dbReference>
<evidence type="ECO:0000256" key="3">
    <source>
        <dbReference type="ARBA" id="ARBA00022729"/>
    </source>
</evidence>
<keyword evidence="4" id="KW-0319">Glycerol metabolism</keyword>
<dbReference type="EMBL" id="FMUH01000002">
    <property type="protein sequence ID" value="SCX45549.1"/>
    <property type="molecule type" value="Genomic_DNA"/>
</dbReference>
<evidence type="ECO:0000313" key="9">
    <source>
        <dbReference type="Proteomes" id="UP000198981"/>
    </source>
</evidence>
<dbReference type="GO" id="GO:0006629">
    <property type="term" value="P:lipid metabolic process"/>
    <property type="evidence" value="ECO:0007669"/>
    <property type="project" value="InterPro"/>
</dbReference>
<keyword evidence="9" id="KW-1185">Reference proteome</keyword>
<keyword evidence="5" id="KW-0378">Hydrolase</keyword>
<dbReference type="STRING" id="1960309.SAMN03159343_1613"/>
<keyword evidence="3" id="KW-0732">Signal</keyword>
<accession>A0A1G4XWK9</accession>
<sequence length="362" mass="38398">MYLTMTGDCQPVFAVLTPDGGVVGPMRETGLQTVPGSGRRVPRRHPVVIGHRGAAAHRLEHTRAGYELAADLGADRIEPDVVVSRDGALVVRHEVELSLSTDVADHPEFTDRRRTQEVAGAWCTGWFVQDFTLAELRTLRAVERWPHLRPGNTLHTGELMTLGEVVELARARGVGVQVELKDPTWSASIGLPLAELVAAELGAAPDVVLQSFDAAGVRELRDRLGAAAGLVQLIGDEAAFDGMVTPAGLREISTYADGIGPSKHRILLRDGAGTLVGVSDLVAQAHRAGLTVAPFTVRAENAFLPVHLRRGTDPAGLGDAGTEARLLLALGVDGLITDNPEIAVRERAALAAPALAPVRPRP</sequence>
<dbReference type="GO" id="GO:0006071">
    <property type="term" value="P:glycerol metabolic process"/>
    <property type="evidence" value="ECO:0007669"/>
    <property type="project" value="UniProtKB-KW"/>
</dbReference>
<dbReference type="SUPFAM" id="SSF51695">
    <property type="entry name" value="PLC-like phosphodiesterases"/>
    <property type="match status" value="1"/>
</dbReference>
<gene>
    <name evidence="8" type="ORF">SAMN03159343_1613</name>
</gene>
<dbReference type="Pfam" id="PF03009">
    <property type="entry name" value="GDPD"/>
    <property type="match status" value="1"/>
</dbReference>
<evidence type="ECO:0000256" key="1">
    <source>
        <dbReference type="ARBA" id="ARBA00007277"/>
    </source>
</evidence>